<evidence type="ECO:0000313" key="3">
    <source>
        <dbReference type="Proteomes" id="UP000828390"/>
    </source>
</evidence>
<comment type="caution">
    <text evidence="2">The sequence shown here is derived from an EMBL/GenBank/DDBJ whole genome shotgun (WGS) entry which is preliminary data.</text>
</comment>
<accession>A0A9D4MIW6</accession>
<evidence type="ECO:0000313" key="2">
    <source>
        <dbReference type="EMBL" id="KAH3876147.1"/>
    </source>
</evidence>
<organism evidence="2 3">
    <name type="scientific">Dreissena polymorpha</name>
    <name type="common">Zebra mussel</name>
    <name type="synonym">Mytilus polymorpha</name>
    <dbReference type="NCBI Taxonomy" id="45954"/>
    <lineage>
        <taxon>Eukaryota</taxon>
        <taxon>Metazoa</taxon>
        <taxon>Spiralia</taxon>
        <taxon>Lophotrochozoa</taxon>
        <taxon>Mollusca</taxon>
        <taxon>Bivalvia</taxon>
        <taxon>Autobranchia</taxon>
        <taxon>Heteroconchia</taxon>
        <taxon>Euheterodonta</taxon>
        <taxon>Imparidentia</taxon>
        <taxon>Neoheterodontei</taxon>
        <taxon>Myida</taxon>
        <taxon>Dreissenoidea</taxon>
        <taxon>Dreissenidae</taxon>
        <taxon>Dreissena</taxon>
    </lineage>
</organism>
<dbReference type="SUPFAM" id="SSF81321">
    <property type="entry name" value="Family A G protein-coupled receptor-like"/>
    <property type="match status" value="1"/>
</dbReference>
<evidence type="ECO:0000256" key="1">
    <source>
        <dbReference type="SAM" id="Phobius"/>
    </source>
</evidence>
<reference evidence="2" key="1">
    <citation type="journal article" date="2019" name="bioRxiv">
        <title>The Genome of the Zebra Mussel, Dreissena polymorpha: A Resource for Invasive Species Research.</title>
        <authorList>
            <person name="McCartney M.A."/>
            <person name="Auch B."/>
            <person name="Kono T."/>
            <person name="Mallez S."/>
            <person name="Zhang Y."/>
            <person name="Obille A."/>
            <person name="Becker A."/>
            <person name="Abrahante J.E."/>
            <person name="Garbe J."/>
            <person name="Badalamenti J.P."/>
            <person name="Herman A."/>
            <person name="Mangelson H."/>
            <person name="Liachko I."/>
            <person name="Sullivan S."/>
            <person name="Sone E.D."/>
            <person name="Koren S."/>
            <person name="Silverstein K.A.T."/>
            <person name="Beckman K.B."/>
            <person name="Gohl D.M."/>
        </authorList>
    </citation>
    <scope>NUCLEOTIDE SEQUENCE</scope>
    <source>
        <strain evidence="2">Duluth1</strain>
        <tissue evidence="2">Whole animal</tissue>
    </source>
</reference>
<gene>
    <name evidence="2" type="ORF">DPMN_039430</name>
</gene>
<dbReference type="AlphaFoldDB" id="A0A9D4MIW6"/>
<protein>
    <submittedName>
        <fullName evidence="2">Uncharacterized protein</fullName>
    </submittedName>
</protein>
<dbReference type="Proteomes" id="UP000828390">
    <property type="component" value="Unassembled WGS sequence"/>
</dbReference>
<keyword evidence="3" id="KW-1185">Reference proteome</keyword>
<dbReference type="EMBL" id="JAIWYP010000002">
    <property type="protein sequence ID" value="KAH3876147.1"/>
    <property type="molecule type" value="Genomic_DNA"/>
</dbReference>
<name>A0A9D4MIW6_DREPO</name>
<sequence length="117" mass="13049">MESGDSNTTANTTDIRNTSLLTENLYLEEHSSFILCASVLIGLVSLTSCILAVTILLRTRKVPKSTKYLVTALLVFDCIFVTYGPKIHTAPFAEQKHHHFQHVLSATCLHDGWHDVH</sequence>
<keyword evidence="1" id="KW-0472">Membrane</keyword>
<keyword evidence="1" id="KW-0812">Transmembrane</keyword>
<feature type="transmembrane region" description="Helical" evidence="1">
    <location>
        <begin position="68"/>
        <end position="85"/>
    </location>
</feature>
<dbReference type="Gene3D" id="1.20.1070.10">
    <property type="entry name" value="Rhodopsin 7-helix transmembrane proteins"/>
    <property type="match status" value="1"/>
</dbReference>
<feature type="transmembrane region" description="Helical" evidence="1">
    <location>
        <begin position="32"/>
        <end position="56"/>
    </location>
</feature>
<proteinExistence type="predicted"/>
<reference evidence="2" key="2">
    <citation type="submission" date="2020-11" db="EMBL/GenBank/DDBJ databases">
        <authorList>
            <person name="McCartney M.A."/>
            <person name="Auch B."/>
            <person name="Kono T."/>
            <person name="Mallez S."/>
            <person name="Becker A."/>
            <person name="Gohl D.M."/>
            <person name="Silverstein K.A.T."/>
            <person name="Koren S."/>
            <person name="Bechman K.B."/>
            <person name="Herman A."/>
            <person name="Abrahante J.E."/>
            <person name="Garbe J."/>
        </authorList>
    </citation>
    <scope>NUCLEOTIDE SEQUENCE</scope>
    <source>
        <strain evidence="2">Duluth1</strain>
        <tissue evidence="2">Whole animal</tissue>
    </source>
</reference>
<keyword evidence="1" id="KW-1133">Transmembrane helix</keyword>